<dbReference type="GeneID" id="116195076"/>
<gene>
    <name evidence="1" type="ORF">CRG98_026576</name>
</gene>
<dbReference type="InterPro" id="IPR055464">
    <property type="entry name" value="DUF7036"/>
</dbReference>
<dbReference type="AlphaFoldDB" id="A0A2I0JBH2"/>
<protein>
    <submittedName>
        <fullName evidence="1">Uncharacterized protein</fullName>
    </submittedName>
</protein>
<organism evidence="1 2">
    <name type="scientific">Punica granatum</name>
    <name type="common">Pomegranate</name>
    <dbReference type="NCBI Taxonomy" id="22663"/>
    <lineage>
        <taxon>Eukaryota</taxon>
        <taxon>Viridiplantae</taxon>
        <taxon>Streptophyta</taxon>
        <taxon>Embryophyta</taxon>
        <taxon>Tracheophyta</taxon>
        <taxon>Spermatophyta</taxon>
        <taxon>Magnoliopsida</taxon>
        <taxon>eudicotyledons</taxon>
        <taxon>Gunneridae</taxon>
        <taxon>Pentapetalae</taxon>
        <taxon>rosids</taxon>
        <taxon>malvids</taxon>
        <taxon>Myrtales</taxon>
        <taxon>Lythraceae</taxon>
        <taxon>Punica</taxon>
    </lineage>
</organism>
<name>A0A2I0JBH2_PUNGR</name>
<dbReference type="STRING" id="22663.A0A2I0JBH2"/>
<proteinExistence type="predicted"/>
<dbReference type="Proteomes" id="UP000233551">
    <property type="component" value="Unassembled WGS sequence"/>
</dbReference>
<dbReference type="Pfam" id="PF23041">
    <property type="entry name" value="DUF7036"/>
    <property type="match status" value="2"/>
</dbReference>
<dbReference type="OrthoDB" id="611787at2759"/>
<dbReference type="EMBL" id="PGOL01001887">
    <property type="protein sequence ID" value="PKI52996.1"/>
    <property type="molecule type" value="Genomic_DNA"/>
</dbReference>
<comment type="caution">
    <text evidence="1">The sequence shown here is derived from an EMBL/GenBank/DDBJ whole genome shotgun (WGS) entry which is preliminary data.</text>
</comment>
<dbReference type="PANTHER" id="PTHR33826:SF4">
    <property type="entry name" value="F20B24.21"/>
    <property type="match status" value="1"/>
</dbReference>
<sequence length="467" mass="50477">MGKLDQQSNLRQPPGYRRDSQEPSRSFCWGCPVDLRRHLSLRCLLSLVLGLAIFLSAVFWILPSLSKNPGFDAKESVKLGAAVQASFKLEKPVAELVPRIGRLEYDIYGEIGAPGTKMAILSMHQAGSPNCTDVVFGVLSDPLDVPINQVSLIMLRSSLVELFLQLSNLTLTTSIFGQTSDFQILKFPGGVTVIPKQTASIWQIPQVLFNFSLNNSIYDIEENSVHFREQLKNGLHLKPHENVYVLVTNAEGSTLAPSVTVQASVMSDYGSLVPERLKELADIIKGSPVNLGLDNSEFGKVKSVMLSSYLNRTTQATSPSPSPAPSPGPYNELDPPNSAPSSHPLAPSPNSRLTPPCVNCEVSSPSPCIEPNVPVPSVPPAHPPQAHRSFGPRVAPRPSPSRPKRAVSPIFRPRSSGPTSPVWNGGNAGNLASPSLGPSSWAGHPLQKDIWLIGFSAVLVHLLQYLH</sequence>
<accession>A0A2I0JBH2</accession>
<dbReference type="PANTHER" id="PTHR33826">
    <property type="entry name" value="F20B24.21"/>
    <property type="match status" value="1"/>
</dbReference>
<evidence type="ECO:0000313" key="1">
    <source>
        <dbReference type="EMBL" id="PKI52996.1"/>
    </source>
</evidence>
<reference evidence="1 2" key="1">
    <citation type="submission" date="2017-11" db="EMBL/GenBank/DDBJ databases">
        <title>De-novo sequencing of pomegranate (Punica granatum L.) genome.</title>
        <authorList>
            <person name="Akparov Z."/>
            <person name="Amiraslanov A."/>
            <person name="Hajiyeva S."/>
            <person name="Abbasov M."/>
            <person name="Kaur K."/>
            <person name="Hamwieh A."/>
            <person name="Solovyev V."/>
            <person name="Salamov A."/>
            <person name="Braich B."/>
            <person name="Kosarev P."/>
            <person name="Mahmoud A."/>
            <person name="Hajiyev E."/>
            <person name="Babayeva S."/>
            <person name="Izzatullayeva V."/>
            <person name="Mammadov A."/>
            <person name="Mammadov A."/>
            <person name="Sharifova S."/>
            <person name="Ojaghi J."/>
            <person name="Eynullazada K."/>
            <person name="Bayramov B."/>
            <person name="Abdulazimova A."/>
            <person name="Shahmuradov I."/>
        </authorList>
    </citation>
    <scope>NUCLEOTIDE SEQUENCE [LARGE SCALE GENOMIC DNA]</scope>
    <source>
        <strain evidence="2">cv. AG2017</strain>
        <tissue evidence="1">Leaf</tissue>
    </source>
</reference>
<evidence type="ECO:0000313" key="2">
    <source>
        <dbReference type="Proteomes" id="UP000233551"/>
    </source>
</evidence>
<keyword evidence="2" id="KW-1185">Reference proteome</keyword>